<dbReference type="OMA" id="WAGQYEE"/>
<dbReference type="PANTHER" id="PTHR13932">
    <property type="entry name" value="COPROPORPHYRINIGEN III OXIDASE"/>
    <property type="match status" value="1"/>
</dbReference>
<dbReference type="KEGG" id="smo:SELMODRAFT_64240"/>
<dbReference type="Gramene" id="EFJ37241">
    <property type="protein sequence ID" value="EFJ37241"/>
    <property type="gene ID" value="SELMODRAFT_64240"/>
</dbReference>
<dbReference type="Gene3D" id="3.80.30.20">
    <property type="entry name" value="tm_1862 like domain"/>
    <property type="match status" value="1"/>
</dbReference>
<evidence type="ECO:0000256" key="4">
    <source>
        <dbReference type="ARBA" id="ARBA00045130"/>
    </source>
</evidence>
<gene>
    <name evidence="6" type="ORF">SELMODRAFT_64240</name>
</gene>
<dbReference type="STRING" id="88036.D8QRF4"/>
<dbReference type="SFLD" id="SFLDF00562">
    <property type="entry name" value="HemN-like__clustered_with_heat"/>
    <property type="match status" value="1"/>
</dbReference>
<dbReference type="InterPro" id="IPR004559">
    <property type="entry name" value="HemW-like"/>
</dbReference>
<dbReference type="AlphaFoldDB" id="D8QRF4"/>
<dbReference type="InterPro" id="IPR023404">
    <property type="entry name" value="rSAM_horseshoe"/>
</dbReference>
<evidence type="ECO:0000313" key="6">
    <source>
        <dbReference type="EMBL" id="EFJ37241.1"/>
    </source>
</evidence>
<dbReference type="InParanoid" id="D8QRF4"/>
<dbReference type="InterPro" id="IPR034505">
    <property type="entry name" value="Coproporphyrinogen-III_oxidase"/>
</dbReference>
<dbReference type="InterPro" id="IPR058240">
    <property type="entry name" value="rSAM_sf"/>
</dbReference>
<dbReference type="InterPro" id="IPR006638">
    <property type="entry name" value="Elp3/MiaA/NifB-like_rSAM"/>
</dbReference>
<dbReference type="PROSITE" id="PS51918">
    <property type="entry name" value="RADICAL_SAM"/>
    <property type="match status" value="1"/>
</dbReference>
<sequence length="410" mass="45364">PTAAYVHLPFCKRRCHYCDFPIVALGESSSNAGSTMESYVDLVCQEIAAERSPSRGALQTVFFGGGTPSLIPIPLLQRIIQALEAKHGFSRDAPMEISMEMDPGTFSRDYLTEAIQSCGINRVSLGVQAFDDDLLKLCGRSHCLDDVFQSIEWIKDSLQNWSLDLISSLPHHTLASWRKSLEQAIAASPAHVSIYDLQIEQGTKFGNLYKPGMDPLPSDDDSAEFFKLGSSMLREAGYDHYEISNYARKGFQCRHNLVYWKNQGYYAYGLGSTSFVDGKRVKRSKRMREYAKFVEALAAGSPVLPESLEGSRTEAVLPESVEDRILDTVMLALRLAEGIDLRRFEAEFGSELAGILCDGLAEFVASGNVVFLDASRECTAERAGAVYGRLTDPNGFLVSNEIISRLFCLV</sequence>
<keyword evidence="7" id="KW-1185">Reference proteome</keyword>
<dbReference type="eggNOG" id="ENOG502QRH0">
    <property type="taxonomic scope" value="Eukaryota"/>
</dbReference>
<dbReference type="NCBIfam" id="TIGR00539">
    <property type="entry name" value="hemN_rel"/>
    <property type="match status" value="1"/>
</dbReference>
<dbReference type="Pfam" id="PF04055">
    <property type="entry name" value="Radical_SAM"/>
    <property type="match status" value="1"/>
</dbReference>
<dbReference type="SFLD" id="SFLDG01065">
    <property type="entry name" value="anaerobic_coproporphyrinogen-I"/>
    <property type="match status" value="1"/>
</dbReference>
<name>D8QRF4_SELML</name>
<dbReference type="SUPFAM" id="SSF102114">
    <property type="entry name" value="Radical SAM enzymes"/>
    <property type="match status" value="1"/>
</dbReference>
<dbReference type="CDD" id="cd01335">
    <property type="entry name" value="Radical_SAM"/>
    <property type="match status" value="1"/>
</dbReference>
<dbReference type="SFLD" id="SFLDS00029">
    <property type="entry name" value="Radical_SAM"/>
    <property type="match status" value="1"/>
</dbReference>
<organism evidence="7">
    <name type="scientific">Selaginella moellendorffii</name>
    <name type="common">Spikemoss</name>
    <dbReference type="NCBI Taxonomy" id="88036"/>
    <lineage>
        <taxon>Eukaryota</taxon>
        <taxon>Viridiplantae</taxon>
        <taxon>Streptophyta</taxon>
        <taxon>Embryophyta</taxon>
        <taxon>Tracheophyta</taxon>
        <taxon>Lycopodiopsida</taxon>
        <taxon>Selaginellales</taxon>
        <taxon>Selaginellaceae</taxon>
        <taxon>Selaginella</taxon>
    </lineage>
</organism>
<reference evidence="6 7" key="1">
    <citation type="journal article" date="2011" name="Science">
        <title>The Selaginella genome identifies genetic changes associated with the evolution of vascular plants.</title>
        <authorList>
            <person name="Banks J.A."/>
            <person name="Nishiyama T."/>
            <person name="Hasebe M."/>
            <person name="Bowman J.L."/>
            <person name="Gribskov M."/>
            <person name="dePamphilis C."/>
            <person name="Albert V.A."/>
            <person name="Aono N."/>
            <person name="Aoyama T."/>
            <person name="Ambrose B.A."/>
            <person name="Ashton N.W."/>
            <person name="Axtell M.J."/>
            <person name="Barker E."/>
            <person name="Barker M.S."/>
            <person name="Bennetzen J.L."/>
            <person name="Bonawitz N.D."/>
            <person name="Chapple C."/>
            <person name="Cheng C."/>
            <person name="Correa L.G."/>
            <person name="Dacre M."/>
            <person name="DeBarry J."/>
            <person name="Dreyer I."/>
            <person name="Elias M."/>
            <person name="Engstrom E.M."/>
            <person name="Estelle M."/>
            <person name="Feng L."/>
            <person name="Finet C."/>
            <person name="Floyd S.K."/>
            <person name="Frommer W.B."/>
            <person name="Fujita T."/>
            <person name="Gramzow L."/>
            <person name="Gutensohn M."/>
            <person name="Harholt J."/>
            <person name="Hattori M."/>
            <person name="Heyl A."/>
            <person name="Hirai T."/>
            <person name="Hiwatashi Y."/>
            <person name="Ishikawa M."/>
            <person name="Iwata M."/>
            <person name="Karol K.G."/>
            <person name="Koehler B."/>
            <person name="Kolukisaoglu U."/>
            <person name="Kubo M."/>
            <person name="Kurata T."/>
            <person name="Lalonde S."/>
            <person name="Li K."/>
            <person name="Li Y."/>
            <person name="Litt A."/>
            <person name="Lyons E."/>
            <person name="Manning G."/>
            <person name="Maruyama T."/>
            <person name="Michael T.P."/>
            <person name="Mikami K."/>
            <person name="Miyazaki S."/>
            <person name="Morinaga S."/>
            <person name="Murata T."/>
            <person name="Mueller-Roeber B."/>
            <person name="Nelson D.R."/>
            <person name="Obara M."/>
            <person name="Oguri Y."/>
            <person name="Olmstead R.G."/>
            <person name="Onodera N."/>
            <person name="Petersen B.L."/>
            <person name="Pils B."/>
            <person name="Prigge M."/>
            <person name="Rensing S.A."/>
            <person name="Riano-Pachon D.M."/>
            <person name="Roberts A.W."/>
            <person name="Sato Y."/>
            <person name="Scheller H.V."/>
            <person name="Schulz B."/>
            <person name="Schulz C."/>
            <person name="Shakirov E.V."/>
            <person name="Shibagaki N."/>
            <person name="Shinohara N."/>
            <person name="Shippen D.E."/>
            <person name="Soerensen I."/>
            <person name="Sotooka R."/>
            <person name="Sugimoto N."/>
            <person name="Sugita M."/>
            <person name="Sumikawa N."/>
            <person name="Tanurdzic M."/>
            <person name="Theissen G."/>
            <person name="Ulvskov P."/>
            <person name="Wakazuki S."/>
            <person name="Weng J.K."/>
            <person name="Willats W.W."/>
            <person name="Wipf D."/>
            <person name="Wolf P.G."/>
            <person name="Yang L."/>
            <person name="Zimmer A.D."/>
            <person name="Zhu Q."/>
            <person name="Mitros T."/>
            <person name="Hellsten U."/>
            <person name="Loque D."/>
            <person name="Otillar R."/>
            <person name="Salamov A."/>
            <person name="Schmutz J."/>
            <person name="Shapiro H."/>
            <person name="Lindquist E."/>
            <person name="Lucas S."/>
            <person name="Rokhsar D."/>
            <person name="Grigoriev I.V."/>
        </authorList>
    </citation>
    <scope>NUCLEOTIDE SEQUENCE [LARGE SCALE GENOMIC DNA]</scope>
</reference>
<dbReference type="FunCoup" id="D8QRF4">
    <property type="interactions" value="348"/>
</dbReference>
<feature type="non-terminal residue" evidence="6">
    <location>
        <position position="410"/>
    </location>
</feature>
<dbReference type="Proteomes" id="UP000001514">
    <property type="component" value="Unassembled WGS sequence"/>
</dbReference>
<evidence type="ECO:0000256" key="3">
    <source>
        <dbReference type="ARBA" id="ARBA00033094"/>
    </source>
</evidence>
<dbReference type="OrthoDB" id="431409at2759"/>
<dbReference type="GO" id="GO:0051539">
    <property type="term" value="F:4 iron, 4 sulfur cluster binding"/>
    <property type="evidence" value="ECO:0000318"/>
    <property type="project" value="GO_Central"/>
</dbReference>
<protein>
    <recommendedName>
        <fullName evidence="2">Radical S-adenosyl methionine domain-containing protein 1, mitochondrial</fullName>
    </recommendedName>
    <alternativeName>
        <fullName evidence="3">Putative heme chaperone</fullName>
    </alternativeName>
</protein>
<comment type="function">
    <text evidence="4">May be a heme chaperone, appears to bind heme. Homologous bacterial proteins do not have oxygen-independent coproporphyrinogen-III oxidase activity. Binds 1 [4Fe-4S] cluster. The cluster is coordinated with 3 cysteines and an exchangeable S-adenosyl-L-methionine.</text>
</comment>
<evidence type="ECO:0000256" key="1">
    <source>
        <dbReference type="ARBA" id="ARBA00006100"/>
    </source>
</evidence>
<dbReference type="GO" id="GO:0004109">
    <property type="term" value="F:coproporphyrinogen oxidase activity"/>
    <property type="evidence" value="ECO:0007669"/>
    <property type="project" value="InterPro"/>
</dbReference>
<dbReference type="InterPro" id="IPR010723">
    <property type="entry name" value="HemN_C"/>
</dbReference>
<dbReference type="InterPro" id="IPR007197">
    <property type="entry name" value="rSAM"/>
</dbReference>
<comment type="similarity">
    <text evidence="1">Belongs to the anaerobic coproporphyrinogen-III oxidase family. HemW subfamily.</text>
</comment>
<dbReference type="Pfam" id="PF06969">
    <property type="entry name" value="HemN_C"/>
    <property type="match status" value="1"/>
</dbReference>
<accession>D8QRF4</accession>
<feature type="domain" description="Radical SAM core" evidence="5">
    <location>
        <begin position="1"/>
        <end position="239"/>
    </location>
</feature>
<evidence type="ECO:0000313" key="7">
    <source>
        <dbReference type="Proteomes" id="UP000001514"/>
    </source>
</evidence>
<feature type="non-terminal residue" evidence="6">
    <location>
        <position position="1"/>
    </location>
</feature>
<dbReference type="HOGENOM" id="CLU_027579_2_0_1"/>
<evidence type="ECO:0000256" key="2">
    <source>
        <dbReference type="ARBA" id="ARBA00014678"/>
    </source>
</evidence>
<evidence type="ECO:0000259" key="5">
    <source>
        <dbReference type="PROSITE" id="PS51918"/>
    </source>
</evidence>
<dbReference type="PANTHER" id="PTHR13932:SF5">
    <property type="entry name" value="RADICAL S-ADENOSYL METHIONINE DOMAIN-CONTAINING PROTEIN 1, MITOCHONDRIAL"/>
    <property type="match status" value="1"/>
</dbReference>
<dbReference type="SMART" id="SM00729">
    <property type="entry name" value="Elp3"/>
    <property type="match status" value="1"/>
</dbReference>
<dbReference type="GO" id="GO:0006779">
    <property type="term" value="P:porphyrin-containing compound biosynthetic process"/>
    <property type="evidence" value="ECO:0000318"/>
    <property type="project" value="GO_Central"/>
</dbReference>
<proteinExistence type="inferred from homology"/>
<dbReference type="GO" id="GO:0005737">
    <property type="term" value="C:cytoplasm"/>
    <property type="evidence" value="ECO:0000318"/>
    <property type="project" value="GO_Central"/>
</dbReference>
<dbReference type="EMBL" id="GL377566">
    <property type="protein sequence ID" value="EFJ37241.1"/>
    <property type="molecule type" value="Genomic_DNA"/>
</dbReference>